<dbReference type="CDD" id="cd12915">
    <property type="entry name" value="PDC2_DGC_like"/>
    <property type="match status" value="1"/>
</dbReference>
<dbReference type="InterPro" id="IPR001789">
    <property type="entry name" value="Sig_transdc_resp-reg_receiver"/>
</dbReference>
<dbReference type="Pfam" id="PF02518">
    <property type="entry name" value="HATPase_c"/>
    <property type="match status" value="1"/>
</dbReference>
<keyword evidence="15" id="KW-1185">Reference proteome</keyword>
<dbReference type="SUPFAM" id="SSF47226">
    <property type="entry name" value="Histidine-containing phosphotransfer domain, HPT domain"/>
    <property type="match status" value="1"/>
</dbReference>
<dbReference type="CDD" id="cd16922">
    <property type="entry name" value="HATPase_EvgS-ArcB-TorS-like"/>
    <property type="match status" value="1"/>
</dbReference>
<evidence type="ECO:0000259" key="13">
    <source>
        <dbReference type="PROSITE" id="PS50113"/>
    </source>
</evidence>
<comment type="catalytic activity">
    <reaction evidence="1">
        <text>ATP + protein L-histidine = ADP + protein N-phospho-L-histidine.</text>
        <dbReference type="EC" id="2.7.13.3"/>
    </reaction>
</comment>
<keyword evidence="9" id="KW-1133">Transmembrane helix</keyword>
<dbReference type="PROSITE" id="PS51257">
    <property type="entry name" value="PROKAR_LIPOPROTEIN"/>
    <property type="match status" value="1"/>
</dbReference>
<dbReference type="InterPro" id="IPR011006">
    <property type="entry name" value="CheY-like_superfamily"/>
</dbReference>
<dbReference type="InterPro" id="IPR001610">
    <property type="entry name" value="PAC"/>
</dbReference>
<evidence type="ECO:0000259" key="10">
    <source>
        <dbReference type="PROSITE" id="PS50109"/>
    </source>
</evidence>
<dbReference type="InterPro" id="IPR036890">
    <property type="entry name" value="HATPase_C_sf"/>
</dbReference>
<dbReference type="PRINTS" id="PR00344">
    <property type="entry name" value="BCTRLSENSOR"/>
</dbReference>
<dbReference type="SMART" id="SM00448">
    <property type="entry name" value="REC"/>
    <property type="match status" value="1"/>
</dbReference>
<keyword evidence="3 7" id="KW-0597">Phosphoprotein</keyword>
<organism evidence="14 15">
    <name type="scientific">Methylorubrum rhodinum</name>
    <dbReference type="NCBI Taxonomy" id="29428"/>
    <lineage>
        <taxon>Bacteria</taxon>
        <taxon>Pseudomonadati</taxon>
        <taxon>Pseudomonadota</taxon>
        <taxon>Alphaproteobacteria</taxon>
        <taxon>Hyphomicrobiales</taxon>
        <taxon>Methylobacteriaceae</taxon>
        <taxon>Methylorubrum</taxon>
    </lineage>
</organism>
<dbReference type="InterPro" id="IPR036641">
    <property type="entry name" value="HPT_dom_sf"/>
</dbReference>
<dbReference type="SMART" id="SM00388">
    <property type="entry name" value="HisKA"/>
    <property type="match status" value="1"/>
</dbReference>
<dbReference type="SUPFAM" id="SSF52172">
    <property type="entry name" value="CheY-like"/>
    <property type="match status" value="1"/>
</dbReference>
<feature type="domain" description="PAS" evidence="12">
    <location>
        <begin position="592"/>
        <end position="662"/>
    </location>
</feature>
<dbReference type="InterPro" id="IPR003594">
    <property type="entry name" value="HATPase_dom"/>
</dbReference>
<dbReference type="InterPro" id="IPR000014">
    <property type="entry name" value="PAS"/>
</dbReference>
<dbReference type="InterPro" id="IPR004358">
    <property type="entry name" value="Sig_transdc_His_kin-like_C"/>
</dbReference>
<dbReference type="PANTHER" id="PTHR43047">
    <property type="entry name" value="TWO-COMPONENT HISTIDINE PROTEIN KINASE"/>
    <property type="match status" value="1"/>
</dbReference>
<dbReference type="Pfam" id="PF08448">
    <property type="entry name" value="PAS_4"/>
    <property type="match status" value="2"/>
</dbReference>
<dbReference type="CDD" id="cd12914">
    <property type="entry name" value="PDC1_DGC_like"/>
    <property type="match status" value="1"/>
</dbReference>
<dbReference type="Gene3D" id="3.30.565.10">
    <property type="entry name" value="Histidine kinase-like ATPase, C-terminal domain"/>
    <property type="match status" value="1"/>
</dbReference>
<keyword evidence="5" id="KW-0418">Kinase</keyword>
<gene>
    <name evidence="14" type="ORF">HNR00_003895</name>
</gene>
<dbReference type="Gene3D" id="3.40.50.2300">
    <property type="match status" value="1"/>
</dbReference>
<dbReference type="CDD" id="cd00130">
    <property type="entry name" value="PAS"/>
    <property type="match status" value="4"/>
</dbReference>
<dbReference type="SMART" id="SM00086">
    <property type="entry name" value="PAC"/>
    <property type="match status" value="3"/>
</dbReference>
<dbReference type="SMART" id="SM00387">
    <property type="entry name" value="HATPase_c"/>
    <property type="match status" value="1"/>
</dbReference>
<dbReference type="InterPro" id="IPR036097">
    <property type="entry name" value="HisK_dim/P_sf"/>
</dbReference>
<dbReference type="RefSeq" id="WP_183571990.1">
    <property type="nucleotide sequence ID" value="NZ_JACHOP010000020.1"/>
</dbReference>
<dbReference type="Proteomes" id="UP000583454">
    <property type="component" value="Unassembled WGS sequence"/>
</dbReference>
<dbReference type="PROSITE" id="PS50112">
    <property type="entry name" value="PAS"/>
    <property type="match status" value="2"/>
</dbReference>
<dbReference type="PANTHER" id="PTHR43047:SF64">
    <property type="entry name" value="HISTIDINE KINASE CONTAINING CHEY-HOMOLOGOUS RECEIVER DOMAIN AND PAS DOMAIN-RELATED"/>
    <property type="match status" value="1"/>
</dbReference>
<feature type="domain" description="PAS" evidence="12">
    <location>
        <begin position="719"/>
        <end position="789"/>
    </location>
</feature>
<dbReference type="Gene3D" id="2.10.70.100">
    <property type="match status" value="1"/>
</dbReference>
<dbReference type="Pfam" id="PF22588">
    <property type="entry name" value="dCache_1_like"/>
    <property type="match status" value="1"/>
</dbReference>
<evidence type="ECO:0000313" key="14">
    <source>
        <dbReference type="EMBL" id="MBB5759166.1"/>
    </source>
</evidence>
<accession>A0A840ZNG7</accession>
<feature type="domain" description="PAC" evidence="13">
    <location>
        <begin position="792"/>
        <end position="843"/>
    </location>
</feature>
<evidence type="ECO:0000256" key="1">
    <source>
        <dbReference type="ARBA" id="ARBA00000085"/>
    </source>
</evidence>
<dbReference type="GO" id="GO:0000155">
    <property type="term" value="F:phosphorelay sensor kinase activity"/>
    <property type="evidence" value="ECO:0007669"/>
    <property type="project" value="InterPro"/>
</dbReference>
<dbReference type="SUPFAM" id="SSF55785">
    <property type="entry name" value="PYP-like sensor domain (PAS domain)"/>
    <property type="match status" value="4"/>
</dbReference>
<comment type="caution">
    <text evidence="14">The sequence shown here is derived from an EMBL/GenBank/DDBJ whole genome shotgun (WGS) entry which is preliminary data.</text>
</comment>
<sequence>MEGRHIVRTGRGQRLNAFRLGSGAVTAFACAVLVVVIGVWHVSRTWDAAMDAAQDDVANLSRSLARHSAGLFDDIDAMLAGLAERGGEDPAALSRDVRRFAEQAVGVRSLAVLDETGRPLADSRDPEASSRAPASGSDDLRWHREHPGTGLHVGIPRPDEGHAGTVLPLSRRMTRADGGFGGIVLAALDTAVLQSVYESVLLAEGSAVALWRDDGRLLVRRPAVAPTDRDFAGTDFFRAMSAGLGTARVFERPGAVDGVRRITGYERLAHHPSLIVSVGMSLDTLVARWRREASIEAAALGLAVVALIGLGIGLERRERRIRAAESEVVEAESLFRALFDHSTDGLFVHRIEPDGVRLEALNGRAAQMLGRLSETLEGRLPSEFPSSDLYGQVAADLESTIRGGVPHAFEVQDGGEGARRIWEIVHVPLAGPDGRVGRIFASARDITHLRAAEATALDANRLLLMAEQMAQVGHWHLDVASGTMRWSDEVYRIHGRDPESFRPTLEDGLAAYHPDDRAAVAEMVSTAIGRRGSFEFTRRLVRPDGEIRYVQSRGVCMLGRAADGEASVVTGLFGVFTDITQRIQAEASVVANEARYRMLADAATDMVVQTGPDGRCLYASPAVRDLLGREPETLVGTAFADLIHPDDAAEFGAILSDLDAGRGDRAVAVNRLRRRDGHWIWIEASLKALALPGGRSGGFVVSVRNIDERRRADEARRESEARYRLLADNASDLIVLGHADGRRSYISPAVTGMLGYTVEEAHGIAMRDWIHPDDIAEVFRTTSGLTDARPTAKVVYRLRHKAGHHIWVEAAFRRVAGDAGDVRIVTAIRDVTERQRQARHLEQAKAQAEAGARIKAEFLANMSHELRTPLAGMLGTHDLLQSDASLNPAQRRLVGLAQESSRSLLTIVNDILDFSKIEAGELVIESVPFSLSDLVESCRRLAAEAARDKDLALTVSIAPDLPDWLKGDPTRIRQILLNLATNAVKFTAQGRVAITVTREDAGGGVPLVRIAVGDTGIGIAPEVVPKLFERFSQADGSMARRFGGTGLGLAICKRLAALMGGEIGVESRIGEGSTFWFALPLPLAQAERAVAGRPELLGAAPSRRRILLAEDNRINREIVTTVLERKGHAVTVVGNGREAVAAVQGGAAFDVILMDVQMPEMDGLEATAAIRALERRDGGARIPIIALTANAMSDEVERCRSAGTDAHVAKPVHWPDLFATIDRLCRSEPSAGRTAARVLDEAMLEMMAGVVGRERIGDLLAVAMREIERRVALLCAAEIAAADFATEAHALVSLSGQLGFVELSELCRDLEGRATGLDGRSRVAELRAATDRARSAMADCAYARAA</sequence>
<keyword evidence="9" id="KW-0472">Membrane</keyword>
<evidence type="ECO:0000313" key="15">
    <source>
        <dbReference type="Proteomes" id="UP000583454"/>
    </source>
</evidence>
<proteinExistence type="predicted"/>
<dbReference type="InterPro" id="IPR005467">
    <property type="entry name" value="His_kinase_dom"/>
</dbReference>
<evidence type="ECO:0000256" key="6">
    <source>
        <dbReference type="ARBA" id="ARBA00023012"/>
    </source>
</evidence>
<keyword evidence="6" id="KW-0902">Two-component regulatory system</keyword>
<dbReference type="InterPro" id="IPR013655">
    <property type="entry name" value="PAS_fold_3"/>
</dbReference>
<feature type="compositionally biased region" description="Basic and acidic residues" evidence="8">
    <location>
        <begin position="118"/>
        <end position="128"/>
    </location>
</feature>
<feature type="transmembrane region" description="Helical" evidence="9">
    <location>
        <begin position="20"/>
        <end position="40"/>
    </location>
</feature>
<evidence type="ECO:0000259" key="12">
    <source>
        <dbReference type="PROSITE" id="PS50112"/>
    </source>
</evidence>
<dbReference type="NCBIfam" id="TIGR00229">
    <property type="entry name" value="sensory_box"/>
    <property type="match status" value="3"/>
</dbReference>
<evidence type="ECO:0000259" key="11">
    <source>
        <dbReference type="PROSITE" id="PS50110"/>
    </source>
</evidence>
<feature type="domain" description="Response regulatory" evidence="11">
    <location>
        <begin position="1105"/>
        <end position="1225"/>
    </location>
</feature>
<evidence type="ECO:0000256" key="7">
    <source>
        <dbReference type="PROSITE-ProRule" id="PRU00169"/>
    </source>
</evidence>
<name>A0A840ZNG7_9HYPH</name>
<dbReference type="PROSITE" id="PS50113">
    <property type="entry name" value="PAC"/>
    <property type="match status" value="3"/>
</dbReference>
<dbReference type="Gene3D" id="3.30.450.20">
    <property type="entry name" value="PAS domain"/>
    <property type="match status" value="6"/>
</dbReference>
<dbReference type="Pfam" id="PF00512">
    <property type="entry name" value="HisKA"/>
    <property type="match status" value="1"/>
</dbReference>
<dbReference type="InterPro" id="IPR054327">
    <property type="entry name" value="His-kinase-like_sensor"/>
</dbReference>
<dbReference type="Pfam" id="PF08447">
    <property type="entry name" value="PAS_3"/>
    <property type="match status" value="2"/>
</dbReference>
<feature type="modified residue" description="4-aspartylphosphate" evidence="7">
    <location>
        <position position="1155"/>
    </location>
</feature>
<evidence type="ECO:0000256" key="3">
    <source>
        <dbReference type="ARBA" id="ARBA00022553"/>
    </source>
</evidence>
<dbReference type="Gene3D" id="1.10.287.130">
    <property type="match status" value="1"/>
</dbReference>
<feature type="compositionally biased region" description="Basic and acidic residues" evidence="8">
    <location>
        <begin position="138"/>
        <end position="147"/>
    </location>
</feature>
<dbReference type="InterPro" id="IPR035965">
    <property type="entry name" value="PAS-like_dom_sf"/>
</dbReference>
<dbReference type="SUPFAM" id="SSF47384">
    <property type="entry name" value="Homodimeric domain of signal transducing histidine kinase"/>
    <property type="match status" value="1"/>
</dbReference>
<reference evidence="14 15" key="1">
    <citation type="submission" date="2020-08" db="EMBL/GenBank/DDBJ databases">
        <title>Genomic Encyclopedia of Type Strains, Phase IV (KMG-IV): sequencing the most valuable type-strain genomes for metagenomic binning, comparative biology and taxonomic classification.</title>
        <authorList>
            <person name="Goeker M."/>
        </authorList>
    </citation>
    <scope>NUCLEOTIDE SEQUENCE [LARGE SCALE GENOMIC DNA]</scope>
    <source>
        <strain evidence="14 15">DSM 2163</strain>
    </source>
</reference>
<dbReference type="InterPro" id="IPR000700">
    <property type="entry name" value="PAS-assoc_C"/>
</dbReference>
<dbReference type="CDD" id="cd17546">
    <property type="entry name" value="REC_hyHK_CKI1_RcsC-like"/>
    <property type="match status" value="1"/>
</dbReference>
<keyword evidence="4" id="KW-0808">Transferase</keyword>
<evidence type="ECO:0000256" key="8">
    <source>
        <dbReference type="SAM" id="MobiDB-lite"/>
    </source>
</evidence>
<dbReference type="FunFam" id="3.30.565.10:FF:000010">
    <property type="entry name" value="Sensor histidine kinase RcsC"/>
    <property type="match status" value="1"/>
</dbReference>
<protein>
    <recommendedName>
        <fullName evidence="2">histidine kinase</fullName>
        <ecNumber evidence="2">2.7.13.3</ecNumber>
    </recommendedName>
</protein>
<dbReference type="PROSITE" id="PS50110">
    <property type="entry name" value="RESPONSE_REGULATORY"/>
    <property type="match status" value="1"/>
</dbReference>
<dbReference type="CDD" id="cd00082">
    <property type="entry name" value="HisKA"/>
    <property type="match status" value="1"/>
</dbReference>
<evidence type="ECO:0000256" key="5">
    <source>
        <dbReference type="ARBA" id="ARBA00022777"/>
    </source>
</evidence>
<dbReference type="InterPro" id="IPR003661">
    <property type="entry name" value="HisK_dim/P_dom"/>
</dbReference>
<feature type="region of interest" description="Disordered" evidence="8">
    <location>
        <begin position="118"/>
        <end position="159"/>
    </location>
</feature>
<evidence type="ECO:0000256" key="9">
    <source>
        <dbReference type="SAM" id="Phobius"/>
    </source>
</evidence>
<feature type="domain" description="PAC" evidence="13">
    <location>
        <begin position="534"/>
        <end position="591"/>
    </location>
</feature>
<keyword evidence="9" id="KW-0812">Transmembrane</keyword>
<dbReference type="InterPro" id="IPR013656">
    <property type="entry name" value="PAS_4"/>
</dbReference>
<dbReference type="EC" id="2.7.13.3" evidence="2"/>
<feature type="domain" description="Histidine kinase" evidence="10">
    <location>
        <begin position="861"/>
        <end position="1083"/>
    </location>
</feature>
<evidence type="ECO:0000256" key="4">
    <source>
        <dbReference type="ARBA" id="ARBA00022679"/>
    </source>
</evidence>
<dbReference type="Gene3D" id="1.20.120.160">
    <property type="entry name" value="HPT domain"/>
    <property type="match status" value="1"/>
</dbReference>
<dbReference type="PROSITE" id="PS50109">
    <property type="entry name" value="HIS_KIN"/>
    <property type="match status" value="1"/>
</dbReference>
<dbReference type="SMART" id="SM00091">
    <property type="entry name" value="PAS"/>
    <property type="match status" value="3"/>
</dbReference>
<dbReference type="SUPFAM" id="SSF55874">
    <property type="entry name" value="ATPase domain of HSP90 chaperone/DNA topoisomerase II/histidine kinase"/>
    <property type="match status" value="1"/>
</dbReference>
<dbReference type="EMBL" id="JACHOP010000020">
    <property type="protein sequence ID" value="MBB5759166.1"/>
    <property type="molecule type" value="Genomic_DNA"/>
</dbReference>
<evidence type="ECO:0000256" key="2">
    <source>
        <dbReference type="ARBA" id="ARBA00012438"/>
    </source>
</evidence>
<feature type="domain" description="PAC" evidence="13">
    <location>
        <begin position="665"/>
        <end position="718"/>
    </location>
</feature>
<dbReference type="Pfam" id="PF00072">
    <property type="entry name" value="Response_reg"/>
    <property type="match status" value="1"/>
</dbReference>